<organism evidence="2 3">
    <name type="scientific">Porphyra umbilicalis</name>
    <name type="common">Purple laver</name>
    <name type="synonym">Red alga</name>
    <dbReference type="NCBI Taxonomy" id="2786"/>
    <lineage>
        <taxon>Eukaryota</taxon>
        <taxon>Rhodophyta</taxon>
        <taxon>Bangiophyceae</taxon>
        <taxon>Bangiales</taxon>
        <taxon>Bangiaceae</taxon>
        <taxon>Porphyra</taxon>
    </lineage>
</organism>
<dbReference type="Proteomes" id="UP000218209">
    <property type="component" value="Unassembled WGS sequence"/>
</dbReference>
<evidence type="ECO:0000313" key="2">
    <source>
        <dbReference type="EMBL" id="OSX71556.1"/>
    </source>
</evidence>
<feature type="compositionally biased region" description="Basic residues" evidence="1">
    <location>
        <begin position="9"/>
        <end position="28"/>
    </location>
</feature>
<gene>
    <name evidence="2" type="ORF">BU14_0522s0008</name>
</gene>
<dbReference type="EMBL" id="KV919125">
    <property type="protein sequence ID" value="OSX71556.1"/>
    <property type="molecule type" value="Genomic_DNA"/>
</dbReference>
<feature type="compositionally biased region" description="Low complexity" evidence="1">
    <location>
        <begin position="29"/>
        <end position="48"/>
    </location>
</feature>
<evidence type="ECO:0000313" key="3">
    <source>
        <dbReference type="Proteomes" id="UP000218209"/>
    </source>
</evidence>
<feature type="compositionally biased region" description="Low complexity" evidence="1">
    <location>
        <begin position="182"/>
        <end position="195"/>
    </location>
</feature>
<feature type="compositionally biased region" description="Low complexity" evidence="1">
    <location>
        <begin position="147"/>
        <end position="166"/>
    </location>
</feature>
<name>A0A1X6NST4_PORUM</name>
<keyword evidence="3" id="KW-1185">Reference proteome</keyword>
<proteinExistence type="predicted"/>
<evidence type="ECO:0000256" key="1">
    <source>
        <dbReference type="SAM" id="MobiDB-lite"/>
    </source>
</evidence>
<accession>A0A1X6NST4</accession>
<reference evidence="2 3" key="1">
    <citation type="submission" date="2017-03" db="EMBL/GenBank/DDBJ databases">
        <title>WGS assembly of Porphyra umbilicalis.</title>
        <authorList>
            <person name="Brawley S.H."/>
            <person name="Blouin N.A."/>
            <person name="Ficko-Blean E."/>
            <person name="Wheeler G.L."/>
            <person name="Lohr M."/>
            <person name="Goodson H.V."/>
            <person name="Jenkins J.W."/>
            <person name="Blaby-Haas C.E."/>
            <person name="Helliwell K.E."/>
            <person name="Chan C."/>
            <person name="Marriage T."/>
            <person name="Bhattacharya D."/>
            <person name="Klein A.S."/>
            <person name="Badis Y."/>
            <person name="Brodie J."/>
            <person name="Cao Y."/>
            <person name="Collen J."/>
            <person name="Dittami S.M."/>
            <person name="Gachon C.M."/>
            <person name="Green B.R."/>
            <person name="Karpowicz S."/>
            <person name="Kim J.W."/>
            <person name="Kudahl U."/>
            <person name="Lin S."/>
            <person name="Michel G."/>
            <person name="Mittag M."/>
            <person name="Olson B.J."/>
            <person name="Pangilinan J."/>
            <person name="Peng Y."/>
            <person name="Qiu H."/>
            <person name="Shu S."/>
            <person name="Singer J.T."/>
            <person name="Smith A.G."/>
            <person name="Sprecher B.N."/>
            <person name="Wagner V."/>
            <person name="Wang W."/>
            <person name="Wang Z.-Y."/>
            <person name="Yan J."/>
            <person name="Yarish C."/>
            <person name="Zoeuner-Riek S."/>
            <person name="Zhuang Y."/>
            <person name="Zou Y."/>
            <person name="Lindquist E.A."/>
            <person name="Grimwood J."/>
            <person name="Barry K."/>
            <person name="Rokhsar D.S."/>
            <person name="Schmutz J."/>
            <person name="Stiller J.W."/>
            <person name="Grossman A.R."/>
            <person name="Prochnik S.E."/>
        </authorList>
    </citation>
    <scope>NUCLEOTIDE SEQUENCE [LARGE SCALE GENOMIC DNA]</scope>
    <source>
        <strain evidence="2">4086291</strain>
    </source>
</reference>
<feature type="compositionally biased region" description="Basic residues" evidence="1">
    <location>
        <begin position="169"/>
        <end position="180"/>
    </location>
</feature>
<feature type="compositionally biased region" description="Pro residues" evidence="1">
    <location>
        <begin position="196"/>
        <end position="221"/>
    </location>
</feature>
<dbReference type="AlphaFoldDB" id="A0A1X6NST4"/>
<protein>
    <submittedName>
        <fullName evidence="2">Uncharacterized protein</fullName>
    </submittedName>
</protein>
<feature type="region of interest" description="Disordered" evidence="1">
    <location>
        <begin position="1"/>
        <end position="255"/>
    </location>
</feature>
<sequence length="443" mass="46013">MACFLAAPARRRGRARRGAPGARPRRALARAPPRAGGPPTHAPRVAPLPARPPRQRAVGGGAPPRAPPRRAVAPPPRRRRGGRVGSGGSDGAAALDAAARRGRPPPGRARVRARVSAARGRWGGGGSRGHPRPARRPPVAVGGGGAAPPLVQGAAAGAGQRRPAAALVHRNRPRVNRHAQGRAELARLPASRLRSPPLPPPPPHLPPPFRSSARVPPPPPPPRRHGVHPPQPPGRRGGAPRGRHPGGGHPPPAAADELHIRSVAEVRLPLETSISLRLNIRGTAEAGVRSRLAAAIGAFEAGLAASAIGLERGAVKRESSKVQFFNFRDANKWSGDASYTILVPADEIFAVLRLADTMDKNVVGYINVDFNVASNAVSPDGTSAGVLGASKAARAEAVAYLDAIGRKLGPLLGTQSFDNRGSLSSYNPVLQTTVKAQYAIQLP</sequence>